<keyword evidence="4" id="KW-0539">Nucleus</keyword>
<feature type="site" description="Important for substrate specificity" evidence="4">
    <location>
        <position position="196"/>
    </location>
</feature>
<sequence length="303" mass="33662">MEQNKGNEKAEGEQNDVGEKAAGDSEDVKIGIIGECGLDTPVVLTNRQECAVCTPFGKPSDIIIEGKIENCNCALLSRNGRLHDIMPTNVNYRANIWAMRKLGCTHILVTHTVSSLRESIQSGDIVVPHDFIDNTTKRCQTFYDGAVGSPFGVCHLPMYPAFCDRTRLHLINAARELNLPVHSRGTVLTIEGPRYSTVAENSLYRNWGADLLSMTLCPEAVLAKEAGILYASLSFVTNKECWCTNQPIATTHEIIYTFKKQVEKVQQVLVKTIQSISKEDWTEDILKAKILVCSNFSNRNELT</sequence>
<dbReference type="EC" id="2.4.2.1" evidence="4"/>
<comment type="catalytic activity">
    <reaction evidence="4">
        <text>a purine D-ribonucleoside + phosphate = a purine nucleobase + alpha-D-ribose 1-phosphate</text>
        <dbReference type="Rhea" id="RHEA:19805"/>
        <dbReference type="ChEBI" id="CHEBI:26386"/>
        <dbReference type="ChEBI" id="CHEBI:43474"/>
        <dbReference type="ChEBI" id="CHEBI:57720"/>
        <dbReference type="ChEBI" id="CHEBI:142355"/>
        <dbReference type="EC" id="2.4.2.1"/>
    </reaction>
</comment>
<evidence type="ECO:0000256" key="5">
    <source>
        <dbReference type="SAM" id="MobiDB-lite"/>
    </source>
</evidence>
<feature type="site" description="Important for substrate specificity" evidence="4">
    <location>
        <position position="251"/>
    </location>
</feature>
<dbReference type="GO" id="GO:0019509">
    <property type="term" value="P:L-methionine salvage from methylthioadenosine"/>
    <property type="evidence" value="ECO:0007669"/>
    <property type="project" value="TreeGrafter"/>
</dbReference>
<dbReference type="KEGG" id="dhe:111598567"/>
<comment type="caution">
    <text evidence="4">Lacks conserved residue(s) required for the propagation of feature annotation.</text>
</comment>
<comment type="pathway">
    <text evidence="4">Purine metabolism; purine nucleoside salvage.</text>
</comment>
<comment type="subunit">
    <text evidence="4">Homotrimer.</text>
</comment>
<keyword evidence="3 4" id="KW-0660">Purine salvage</keyword>
<proteinExistence type="inferred from homology"/>
<evidence type="ECO:0000256" key="2">
    <source>
        <dbReference type="ARBA" id="ARBA00022679"/>
    </source>
</evidence>
<keyword evidence="7" id="KW-1185">Reference proteome</keyword>
<dbReference type="Gene3D" id="3.40.50.1580">
    <property type="entry name" value="Nucleoside phosphorylase domain"/>
    <property type="match status" value="1"/>
</dbReference>
<dbReference type="InterPro" id="IPR035994">
    <property type="entry name" value="Nucleoside_phosphorylase_sf"/>
</dbReference>
<dbReference type="InterPro" id="IPR010044">
    <property type="entry name" value="MTAP"/>
</dbReference>
<keyword evidence="4" id="KW-0963">Cytoplasm</keyword>
<feature type="region of interest" description="Disordered" evidence="5">
    <location>
        <begin position="1"/>
        <end position="21"/>
    </location>
</feature>
<comment type="similarity">
    <text evidence="4">Belongs to the PNP/MTAP phosphorylase family. MTAP subfamily.</text>
</comment>
<name>A0A6J1LT92_DROHY</name>
<accession>A0A6J1LT92</accession>
<protein>
    <recommendedName>
        <fullName evidence="4">Purine nucleoside phosphorylase</fullName>
        <shortName evidence="4">PNP</shortName>
        <ecNumber evidence="4">2.4.2.1</ecNumber>
    </recommendedName>
</protein>
<dbReference type="PANTHER" id="PTHR42679:SF2">
    <property type="entry name" value="S-METHYL-5'-THIOADENOSINE PHOSPHORYLASE"/>
    <property type="match status" value="1"/>
</dbReference>
<dbReference type="OrthoDB" id="431409at2759"/>
<evidence type="ECO:0000256" key="3">
    <source>
        <dbReference type="ARBA" id="ARBA00022726"/>
    </source>
</evidence>
<dbReference type="UniPathway" id="UPA00606"/>
<keyword evidence="1 4" id="KW-0328">Glycosyltransferase</keyword>
<reference evidence="8" key="1">
    <citation type="submission" date="2025-08" db="UniProtKB">
        <authorList>
            <consortium name="RefSeq"/>
        </authorList>
    </citation>
    <scope>IDENTIFICATION</scope>
    <source>
        <strain evidence="8">15085-1641.00</strain>
        <tissue evidence="8">Whole body</tissue>
    </source>
</reference>
<dbReference type="Proteomes" id="UP000504633">
    <property type="component" value="Unplaced"/>
</dbReference>
<feature type="binding site" evidence="4">
    <location>
        <position position="215"/>
    </location>
    <ligand>
        <name>phosphate</name>
        <dbReference type="ChEBI" id="CHEBI:43474"/>
    </ligand>
</feature>
<dbReference type="OMA" id="CTPFGKP"/>
<dbReference type="GO" id="GO:0017061">
    <property type="term" value="F:S-methyl-5-thioadenosine phosphorylase activity"/>
    <property type="evidence" value="ECO:0007669"/>
    <property type="project" value="InterPro"/>
</dbReference>
<evidence type="ECO:0000313" key="7">
    <source>
        <dbReference type="Proteomes" id="UP000504633"/>
    </source>
</evidence>
<dbReference type="GeneID" id="111598567"/>
<evidence type="ECO:0000313" key="8">
    <source>
        <dbReference type="RefSeq" id="XP_023169636.1"/>
    </source>
</evidence>
<evidence type="ECO:0000256" key="4">
    <source>
        <dbReference type="HAMAP-Rule" id="MF_03155"/>
    </source>
</evidence>
<dbReference type="Pfam" id="PF01048">
    <property type="entry name" value="PNP_UDP_1"/>
    <property type="match status" value="1"/>
</dbReference>
<feature type="domain" description="Nucleoside phosphorylase" evidence="6">
    <location>
        <begin position="29"/>
        <end position="273"/>
    </location>
</feature>
<evidence type="ECO:0000256" key="1">
    <source>
        <dbReference type="ARBA" id="ARBA00022676"/>
    </source>
</evidence>
<dbReference type="HAMAP" id="MF_01963">
    <property type="entry name" value="MTAP"/>
    <property type="match status" value="1"/>
</dbReference>
<keyword evidence="2 4" id="KW-0808">Transferase</keyword>
<comment type="function">
    <text evidence="4">Purine nucleoside phosphorylase involved in purine salvage.</text>
</comment>
<dbReference type="GO" id="GO:0006166">
    <property type="term" value="P:purine ribonucleoside salvage"/>
    <property type="evidence" value="ECO:0007669"/>
    <property type="project" value="UniProtKB-UniRule"/>
</dbReference>
<dbReference type="SUPFAM" id="SSF53167">
    <property type="entry name" value="Purine and uridine phosphorylases"/>
    <property type="match status" value="1"/>
</dbReference>
<comment type="miscellaneous">
    <text evidence="4">Although this enzyme belongs to the family of MTA phosphorylases based on sequence homology, it lacks several conserved amino acids in the substrate binding pocket that confer specificity towards MTA.</text>
</comment>
<organism evidence="7 8">
    <name type="scientific">Drosophila hydei</name>
    <name type="common">Fruit fly</name>
    <dbReference type="NCBI Taxonomy" id="7224"/>
    <lineage>
        <taxon>Eukaryota</taxon>
        <taxon>Metazoa</taxon>
        <taxon>Ecdysozoa</taxon>
        <taxon>Arthropoda</taxon>
        <taxon>Hexapoda</taxon>
        <taxon>Insecta</taxon>
        <taxon>Pterygota</taxon>
        <taxon>Neoptera</taxon>
        <taxon>Endopterygota</taxon>
        <taxon>Diptera</taxon>
        <taxon>Brachycera</taxon>
        <taxon>Muscomorpha</taxon>
        <taxon>Ephydroidea</taxon>
        <taxon>Drosophilidae</taxon>
        <taxon>Drosophila</taxon>
    </lineage>
</organism>
<feature type="binding site" evidence="4">
    <location>
        <begin position="78"/>
        <end position="79"/>
    </location>
    <ligand>
        <name>phosphate</name>
        <dbReference type="ChEBI" id="CHEBI:43474"/>
    </ligand>
</feature>
<dbReference type="InterPro" id="IPR000845">
    <property type="entry name" value="Nucleoside_phosphorylase_d"/>
</dbReference>
<dbReference type="RefSeq" id="XP_023169636.1">
    <property type="nucleotide sequence ID" value="XM_023313868.2"/>
</dbReference>
<dbReference type="GO" id="GO:0005634">
    <property type="term" value="C:nucleus"/>
    <property type="evidence" value="ECO:0007669"/>
    <property type="project" value="UniProtKB-SubCell"/>
</dbReference>
<dbReference type="AlphaFoldDB" id="A0A6J1LT92"/>
<dbReference type="CDD" id="cd09010">
    <property type="entry name" value="MTAP_SsMTAPII_like_MTIP"/>
    <property type="match status" value="1"/>
</dbReference>
<dbReference type="PANTHER" id="PTHR42679">
    <property type="entry name" value="S-METHYL-5'-THIOADENOSINE PHOSPHORYLASE"/>
    <property type="match status" value="1"/>
</dbReference>
<feature type="binding site" evidence="4">
    <location>
        <position position="214"/>
    </location>
    <ligand>
        <name>substrate</name>
    </ligand>
</feature>
<dbReference type="GO" id="GO:0005829">
    <property type="term" value="C:cytosol"/>
    <property type="evidence" value="ECO:0007669"/>
    <property type="project" value="TreeGrafter"/>
</dbReference>
<comment type="subcellular location">
    <subcellularLocation>
        <location evidence="4">Cytoplasm</location>
    </subcellularLocation>
    <subcellularLocation>
        <location evidence="4">Nucleus</location>
    </subcellularLocation>
</comment>
<gene>
    <name evidence="8" type="primary">LOC111598567</name>
</gene>
<evidence type="ECO:0000259" key="6">
    <source>
        <dbReference type="Pfam" id="PF01048"/>
    </source>
</evidence>